<dbReference type="EMBL" id="CM041531">
    <property type="protein sequence ID" value="KAI3377221.1"/>
    <property type="molecule type" value="Genomic_DNA"/>
</dbReference>
<keyword evidence="2" id="KW-1185">Reference proteome</keyword>
<comment type="caution">
    <text evidence="1">The sequence shown here is derived from an EMBL/GenBank/DDBJ whole genome shotgun (WGS) entry which is preliminary data.</text>
</comment>
<dbReference type="Proteomes" id="UP000831701">
    <property type="component" value="Chromosome 1"/>
</dbReference>
<reference evidence="1" key="1">
    <citation type="submission" date="2022-04" db="EMBL/GenBank/DDBJ databases">
        <title>Jade perch genome.</title>
        <authorList>
            <person name="Chao B."/>
        </authorList>
    </citation>
    <scope>NUCLEOTIDE SEQUENCE</scope>
    <source>
        <strain evidence="1">CB-2022</strain>
    </source>
</reference>
<organism evidence="1 2">
    <name type="scientific">Scortum barcoo</name>
    <name type="common">barcoo grunter</name>
    <dbReference type="NCBI Taxonomy" id="214431"/>
    <lineage>
        <taxon>Eukaryota</taxon>
        <taxon>Metazoa</taxon>
        <taxon>Chordata</taxon>
        <taxon>Craniata</taxon>
        <taxon>Vertebrata</taxon>
        <taxon>Euteleostomi</taxon>
        <taxon>Actinopterygii</taxon>
        <taxon>Neopterygii</taxon>
        <taxon>Teleostei</taxon>
        <taxon>Neoteleostei</taxon>
        <taxon>Acanthomorphata</taxon>
        <taxon>Eupercaria</taxon>
        <taxon>Centrarchiformes</taxon>
        <taxon>Terapontoidei</taxon>
        <taxon>Terapontidae</taxon>
        <taxon>Scortum</taxon>
    </lineage>
</organism>
<protein>
    <submittedName>
        <fullName evidence="1">Uncharacterized protein</fullName>
    </submittedName>
</protein>
<proteinExistence type="predicted"/>
<gene>
    <name evidence="1" type="ORF">L3Q82_009133</name>
</gene>
<sequence>MDSLPFNSVLLEISDQLSADQLEQLKFLCQDLIGKREREKISRGQRLFELLMQRGRLGPDNTDYLSQLLTKVHRRDLSDKLNTFQSESGNTEDQPDQTEKDKLDIATEVIAENLGKSWRKLGRKLGLSEVKLESISKRHPTDLEETTIELLKEWRRSRGAEAQTEELISALRACQFNLTADKLEDRLLIKGD</sequence>
<name>A0ACB8XB88_9TELE</name>
<accession>A0ACB8XB88</accession>
<evidence type="ECO:0000313" key="2">
    <source>
        <dbReference type="Proteomes" id="UP000831701"/>
    </source>
</evidence>
<evidence type="ECO:0000313" key="1">
    <source>
        <dbReference type="EMBL" id="KAI3377221.1"/>
    </source>
</evidence>